<keyword evidence="4" id="KW-0732">Signal</keyword>
<dbReference type="KEGG" id="adl:AURDEDRAFT_74128"/>
<dbReference type="GO" id="GO:0004185">
    <property type="term" value="F:serine-type carboxypeptidase activity"/>
    <property type="evidence" value="ECO:0007669"/>
    <property type="project" value="UniProtKB-UniRule"/>
</dbReference>
<dbReference type="EC" id="3.4.16.-" evidence="7"/>
<dbReference type="eggNOG" id="KOG1282">
    <property type="taxonomic scope" value="Eukaryota"/>
</dbReference>
<evidence type="ECO:0000256" key="4">
    <source>
        <dbReference type="ARBA" id="ARBA00022729"/>
    </source>
</evidence>
<evidence type="ECO:0000256" key="3">
    <source>
        <dbReference type="ARBA" id="ARBA00022670"/>
    </source>
</evidence>
<dbReference type="PRINTS" id="PR00724">
    <property type="entry name" value="CRBOXYPTASEC"/>
</dbReference>
<dbReference type="PANTHER" id="PTHR11802:SF113">
    <property type="entry name" value="SERINE CARBOXYPEPTIDASE CTSA-4.1"/>
    <property type="match status" value="1"/>
</dbReference>
<organism evidence="8 9">
    <name type="scientific">Auricularia subglabra (strain TFB-10046 / SS5)</name>
    <name type="common">White-rot fungus</name>
    <name type="synonym">Auricularia delicata (strain TFB10046)</name>
    <dbReference type="NCBI Taxonomy" id="717982"/>
    <lineage>
        <taxon>Eukaryota</taxon>
        <taxon>Fungi</taxon>
        <taxon>Dikarya</taxon>
        <taxon>Basidiomycota</taxon>
        <taxon>Agaricomycotina</taxon>
        <taxon>Agaricomycetes</taxon>
        <taxon>Auriculariales</taxon>
        <taxon>Auriculariaceae</taxon>
        <taxon>Auricularia</taxon>
    </lineage>
</organism>
<dbReference type="PROSITE" id="PS00131">
    <property type="entry name" value="CARBOXYPEPT_SER_SER"/>
    <property type="match status" value="1"/>
</dbReference>
<keyword evidence="2 7" id="KW-0121">Carboxypeptidase</keyword>
<dbReference type="AlphaFoldDB" id="J0LGB7"/>
<dbReference type="InterPro" id="IPR018202">
    <property type="entry name" value="Ser_caboxypep_ser_AS"/>
</dbReference>
<evidence type="ECO:0000313" key="8">
    <source>
        <dbReference type="EMBL" id="EJD36520.1"/>
    </source>
</evidence>
<name>J0LGB7_AURST</name>
<dbReference type="Gene3D" id="1.10.287.410">
    <property type="match status" value="1"/>
</dbReference>
<reference evidence="9" key="1">
    <citation type="journal article" date="2012" name="Science">
        <title>The Paleozoic origin of enzymatic lignin decomposition reconstructed from 31 fungal genomes.</title>
        <authorList>
            <person name="Floudas D."/>
            <person name="Binder M."/>
            <person name="Riley R."/>
            <person name="Barry K."/>
            <person name="Blanchette R.A."/>
            <person name="Henrissat B."/>
            <person name="Martinez A.T."/>
            <person name="Otillar R."/>
            <person name="Spatafora J.W."/>
            <person name="Yadav J.S."/>
            <person name="Aerts A."/>
            <person name="Benoit I."/>
            <person name="Boyd A."/>
            <person name="Carlson A."/>
            <person name="Copeland A."/>
            <person name="Coutinho P.M."/>
            <person name="de Vries R.P."/>
            <person name="Ferreira P."/>
            <person name="Findley K."/>
            <person name="Foster B."/>
            <person name="Gaskell J."/>
            <person name="Glotzer D."/>
            <person name="Gorecki P."/>
            <person name="Heitman J."/>
            <person name="Hesse C."/>
            <person name="Hori C."/>
            <person name="Igarashi K."/>
            <person name="Jurgens J.A."/>
            <person name="Kallen N."/>
            <person name="Kersten P."/>
            <person name="Kohler A."/>
            <person name="Kuees U."/>
            <person name="Kumar T.K.A."/>
            <person name="Kuo A."/>
            <person name="LaButti K."/>
            <person name="Larrondo L.F."/>
            <person name="Lindquist E."/>
            <person name="Ling A."/>
            <person name="Lombard V."/>
            <person name="Lucas S."/>
            <person name="Lundell T."/>
            <person name="Martin R."/>
            <person name="McLaughlin D.J."/>
            <person name="Morgenstern I."/>
            <person name="Morin E."/>
            <person name="Murat C."/>
            <person name="Nagy L.G."/>
            <person name="Nolan M."/>
            <person name="Ohm R.A."/>
            <person name="Patyshakuliyeva A."/>
            <person name="Rokas A."/>
            <person name="Ruiz-Duenas F.J."/>
            <person name="Sabat G."/>
            <person name="Salamov A."/>
            <person name="Samejima M."/>
            <person name="Schmutz J."/>
            <person name="Slot J.C."/>
            <person name="St John F."/>
            <person name="Stenlid J."/>
            <person name="Sun H."/>
            <person name="Sun S."/>
            <person name="Syed K."/>
            <person name="Tsang A."/>
            <person name="Wiebenga A."/>
            <person name="Young D."/>
            <person name="Pisabarro A."/>
            <person name="Eastwood D.C."/>
            <person name="Martin F."/>
            <person name="Cullen D."/>
            <person name="Grigoriev I.V."/>
            <person name="Hibbett D.S."/>
        </authorList>
    </citation>
    <scope>NUCLEOTIDE SEQUENCE [LARGE SCALE GENOMIC DNA]</scope>
    <source>
        <strain evidence="9">TFB10046</strain>
    </source>
</reference>
<keyword evidence="6" id="KW-0325">Glycoprotein</keyword>
<dbReference type="InterPro" id="IPR029058">
    <property type="entry name" value="AB_hydrolase_fold"/>
</dbReference>
<dbReference type="Proteomes" id="UP000006514">
    <property type="component" value="Unassembled WGS sequence"/>
</dbReference>
<accession>J0LGB7</accession>
<dbReference type="Pfam" id="PF00450">
    <property type="entry name" value="Peptidase_S10"/>
    <property type="match status" value="1"/>
</dbReference>
<dbReference type="FunCoup" id="J0LGB7">
    <property type="interactions" value="46"/>
</dbReference>
<dbReference type="FunFam" id="3.40.50.1820:FF:000226">
    <property type="entry name" value="Carboxypeptidase"/>
    <property type="match status" value="1"/>
</dbReference>
<dbReference type="InterPro" id="IPR001563">
    <property type="entry name" value="Peptidase_S10"/>
</dbReference>
<comment type="similarity">
    <text evidence="1 7">Belongs to the peptidase S10 family.</text>
</comment>
<keyword evidence="5 7" id="KW-0378">Hydrolase</keyword>
<dbReference type="InParanoid" id="J0LGB7"/>
<evidence type="ECO:0000256" key="1">
    <source>
        <dbReference type="ARBA" id="ARBA00009431"/>
    </source>
</evidence>
<dbReference type="Gene3D" id="3.40.50.1820">
    <property type="entry name" value="alpha/beta hydrolase"/>
    <property type="match status" value="1"/>
</dbReference>
<dbReference type="EMBL" id="JH687859">
    <property type="protein sequence ID" value="EJD36520.1"/>
    <property type="molecule type" value="Genomic_DNA"/>
</dbReference>
<evidence type="ECO:0000256" key="2">
    <source>
        <dbReference type="ARBA" id="ARBA00022645"/>
    </source>
</evidence>
<gene>
    <name evidence="8" type="ORF">AURDEDRAFT_74128</name>
</gene>
<dbReference type="GO" id="GO:0000324">
    <property type="term" value="C:fungal-type vacuole"/>
    <property type="evidence" value="ECO:0007669"/>
    <property type="project" value="TreeGrafter"/>
</dbReference>
<dbReference type="SUPFAM" id="SSF53474">
    <property type="entry name" value="alpha/beta-Hydrolases"/>
    <property type="match status" value="1"/>
</dbReference>
<keyword evidence="9" id="KW-1185">Reference proteome</keyword>
<dbReference type="OrthoDB" id="443318at2759"/>
<evidence type="ECO:0000256" key="6">
    <source>
        <dbReference type="ARBA" id="ARBA00023180"/>
    </source>
</evidence>
<dbReference type="PANTHER" id="PTHR11802">
    <property type="entry name" value="SERINE PROTEASE FAMILY S10 SERINE CARBOXYPEPTIDASE"/>
    <property type="match status" value="1"/>
</dbReference>
<dbReference type="OMA" id="TSEFEMN"/>
<protein>
    <recommendedName>
        <fullName evidence="7">Carboxypeptidase</fullName>
        <ecNumber evidence="7">3.4.16.-</ecNumber>
    </recommendedName>
</protein>
<evidence type="ECO:0000256" key="7">
    <source>
        <dbReference type="RuleBase" id="RU361156"/>
    </source>
</evidence>
<dbReference type="GO" id="GO:0006508">
    <property type="term" value="P:proteolysis"/>
    <property type="evidence" value="ECO:0007669"/>
    <property type="project" value="UniProtKB-KW"/>
</dbReference>
<keyword evidence="3 7" id="KW-0645">Protease</keyword>
<evidence type="ECO:0000256" key="5">
    <source>
        <dbReference type="ARBA" id="ARBA00022801"/>
    </source>
</evidence>
<dbReference type="MEROPS" id="S10.001"/>
<sequence>MPLDFPAPEQDLGALSADEFTSFTHPAYPAHSVRIKRAPDFCNNKAKSYAGYIDIEARHLFFHFHESRSDPDKDPVVMWINGGPGCSSALGAFMELGPCNIHDAEGPKHNPYSWNSNANLFILDQPIGVGFSYADHGEFVSTTEEAAVDVAAFVAVFFETFSKFKGRPFHMSGESYGGRYLPVFASAVYDSNAKAVADGRTPVNLQSVLIGNGITNFAMMSWSYYDMTCTNASVDPILPISTCVRMKAALPRCKAWHTENCLDKFDGLACGAANDFCVVELTLPFLLSGRNPYNIAEGCPGGIDDLCYPLTKHIRAFLDRADVRRQLGVDKSVGNFTSCAWDVNGAFREKLDQVKISDPYVAELLQRNIPVLVYVGTYDWICNWVGNLAWTSALKWPGHEAFNSQELREWTVDGARAGLVKSAGPLTYATVDAAGHMVPYDKPAQALEMLNRWLAGKDL</sequence>
<evidence type="ECO:0000313" key="9">
    <source>
        <dbReference type="Proteomes" id="UP000006514"/>
    </source>
</evidence>
<proteinExistence type="inferred from homology"/>